<keyword evidence="5" id="KW-1185">Reference proteome</keyword>
<gene>
    <name evidence="4" type="ORF">RS86_02678</name>
</gene>
<protein>
    <submittedName>
        <fullName evidence="4">Heparinase II/III-like protein</fullName>
    </submittedName>
</protein>
<dbReference type="SUPFAM" id="SSF48230">
    <property type="entry name" value="Chondroitin AC/alginate lyase"/>
    <property type="match status" value="1"/>
</dbReference>
<name>A0A0F0LG74_9MICO</name>
<reference evidence="4 5" key="1">
    <citation type="submission" date="2015-02" db="EMBL/GenBank/DDBJ databases">
        <title>Draft genome sequences of ten Microbacterium spp. with emphasis on heavy metal contaminated environments.</title>
        <authorList>
            <person name="Corretto E."/>
        </authorList>
    </citation>
    <scope>NUCLEOTIDE SEQUENCE [LARGE SCALE GENOMIC DNA]</scope>
    <source>
        <strain evidence="4 5">ARN176</strain>
    </source>
</reference>
<dbReference type="GO" id="GO:0030313">
    <property type="term" value="C:cell envelope"/>
    <property type="evidence" value="ECO:0007669"/>
    <property type="project" value="UniProtKB-SubCell"/>
</dbReference>
<dbReference type="Gene3D" id="1.50.10.100">
    <property type="entry name" value="Chondroitin AC/alginate lyase"/>
    <property type="match status" value="1"/>
</dbReference>
<proteinExistence type="predicted"/>
<accession>A0A0F0LG74</accession>
<feature type="domain" description="Heparinase II/III-like C-terminal" evidence="3">
    <location>
        <begin position="448"/>
        <end position="632"/>
    </location>
</feature>
<dbReference type="InterPro" id="IPR008929">
    <property type="entry name" value="Chondroitin_lyas"/>
</dbReference>
<dbReference type="InterPro" id="IPR012480">
    <property type="entry name" value="Hepar_II_III_C"/>
</dbReference>
<dbReference type="GO" id="GO:0016829">
    <property type="term" value="F:lyase activity"/>
    <property type="evidence" value="ECO:0007669"/>
    <property type="project" value="InterPro"/>
</dbReference>
<dbReference type="PATRIC" id="fig|582680.6.peg.2748"/>
<comment type="caution">
    <text evidence="4">The sequence shown here is derived from an EMBL/GenBank/DDBJ whole genome shotgun (WGS) entry which is preliminary data.</text>
</comment>
<evidence type="ECO:0000313" key="4">
    <source>
        <dbReference type="EMBL" id="KJL32207.1"/>
    </source>
</evidence>
<dbReference type="STRING" id="582680.RS86_02678"/>
<comment type="subcellular location">
    <subcellularLocation>
        <location evidence="1">Cell envelope</location>
    </subcellularLocation>
</comment>
<dbReference type="AlphaFoldDB" id="A0A0F0LG74"/>
<evidence type="ECO:0000256" key="1">
    <source>
        <dbReference type="ARBA" id="ARBA00004196"/>
    </source>
</evidence>
<dbReference type="RefSeq" id="WP_052680263.1">
    <property type="nucleotide sequence ID" value="NZ_JYIX01000037.1"/>
</dbReference>
<dbReference type="EMBL" id="JYIX01000037">
    <property type="protein sequence ID" value="KJL32207.1"/>
    <property type="molecule type" value="Genomic_DNA"/>
</dbReference>
<evidence type="ECO:0000313" key="5">
    <source>
        <dbReference type="Proteomes" id="UP000033740"/>
    </source>
</evidence>
<evidence type="ECO:0000256" key="2">
    <source>
        <dbReference type="SAM" id="MobiDB-lite"/>
    </source>
</evidence>
<organism evidence="4 5">
    <name type="scientific">Microbacterium azadirachtae</name>
    <dbReference type="NCBI Taxonomy" id="582680"/>
    <lineage>
        <taxon>Bacteria</taxon>
        <taxon>Bacillati</taxon>
        <taxon>Actinomycetota</taxon>
        <taxon>Actinomycetes</taxon>
        <taxon>Micrococcales</taxon>
        <taxon>Microbacteriaceae</taxon>
        <taxon>Microbacterium</taxon>
    </lineage>
</organism>
<dbReference type="Pfam" id="PF07940">
    <property type="entry name" value="Hepar_II_III_C"/>
    <property type="match status" value="1"/>
</dbReference>
<evidence type="ECO:0000259" key="3">
    <source>
        <dbReference type="Pfam" id="PF07940"/>
    </source>
</evidence>
<sequence length="680" mass="73529">MTRNPDADTLSRVSAHAVPPPGTAVSAAEFRGPLYAEWGSAMREEALLATFGSATAAALRERVGIPSIERRDVWMHADPNTIERILADAGGDRDRPWAGALGSLFARYVRDGDRATYERAVSARQERLSRAVVAAAVTDEPGWIDEAADGVVVLCEQSTWSLPAHDDAHARRGFVLPDVASPYLDLVAGEIVAQLAVADRVIGPRWDESWPGLRERIRHEAETRVFLPFETRDDLWWLGYWRDVNNWNPWILGNVLLAAVLLVDDTDRIARLLARGLDSLDRYVAELPADGAIDEGVAYWWNGAGRMLEMLDTVAAITDGGLDATGIPVVAEVLRFPMRMHLGGAWYVNVADGWARSRGHEPWQLPFRWGSLTRDARVTEWARAARRPGAPVADAAGGLPRLVRALADTAWRDAVPAAAPLPEAVWLPSVQVHVRRATAGSAAGLALAAKGGANDENHNHKDLGSFLVAAGGRQLLVDVGKPTYTAQTFSAERYLIRAMQSGWHSTPAPFGLEQGEGPTFAARVIAAPQGESGSTRPTVREADEAGETGEFELELAGAYPLPAGDCWRRTFRFHAGGAGAGADRIEVVDRWRLTADGTHRIHLIAAGEVTRSGGAVEIAADGRRIRIAADDGSAPVLPSLEAWELDDPELIAVWGPRLTRLVYDVGGRAGTFATVIEELS</sequence>
<dbReference type="Gene3D" id="2.70.98.70">
    <property type="match status" value="1"/>
</dbReference>
<dbReference type="Proteomes" id="UP000033740">
    <property type="component" value="Unassembled WGS sequence"/>
</dbReference>
<feature type="region of interest" description="Disordered" evidence="2">
    <location>
        <begin position="1"/>
        <end position="23"/>
    </location>
</feature>